<dbReference type="PANTHER" id="PTHR21255:SF65">
    <property type="entry name" value="TCTEX1 DOMAIN-CONTAINING PROTEIN 2"/>
    <property type="match status" value="1"/>
</dbReference>
<dbReference type="GO" id="GO:0005868">
    <property type="term" value="C:cytoplasmic dynein complex"/>
    <property type="evidence" value="ECO:0007669"/>
    <property type="project" value="TreeGrafter"/>
</dbReference>
<evidence type="ECO:0000313" key="3">
    <source>
        <dbReference type="Proteomes" id="UP000792457"/>
    </source>
</evidence>
<accession>A0A8K0NU41</accession>
<dbReference type="Gene3D" id="3.30.1140.40">
    <property type="entry name" value="Tctex-1"/>
    <property type="match status" value="1"/>
</dbReference>
<dbReference type="CDD" id="cd21451">
    <property type="entry name" value="DLC-like_TCTEX1D"/>
    <property type="match status" value="1"/>
</dbReference>
<comment type="similarity">
    <text evidence="1">Belongs to the dynein light chain Tctex-type family.</text>
</comment>
<reference evidence="2" key="1">
    <citation type="submission" date="2013-04" db="EMBL/GenBank/DDBJ databases">
        <authorList>
            <person name="Qu J."/>
            <person name="Murali S.C."/>
            <person name="Bandaranaike D."/>
            <person name="Bellair M."/>
            <person name="Blankenburg K."/>
            <person name="Chao H."/>
            <person name="Dinh H."/>
            <person name="Doddapaneni H."/>
            <person name="Downs B."/>
            <person name="Dugan-Rocha S."/>
            <person name="Elkadiri S."/>
            <person name="Gnanaolivu R.D."/>
            <person name="Hernandez B."/>
            <person name="Javaid M."/>
            <person name="Jayaseelan J.C."/>
            <person name="Lee S."/>
            <person name="Li M."/>
            <person name="Ming W."/>
            <person name="Munidasa M."/>
            <person name="Muniz J."/>
            <person name="Nguyen L."/>
            <person name="Ongeri F."/>
            <person name="Osuji N."/>
            <person name="Pu L.-L."/>
            <person name="Puazo M."/>
            <person name="Qu C."/>
            <person name="Quiroz J."/>
            <person name="Raj R."/>
            <person name="Weissenberger G."/>
            <person name="Xin Y."/>
            <person name="Zou X."/>
            <person name="Han Y."/>
            <person name="Richards S."/>
            <person name="Worley K."/>
            <person name="Muzny D."/>
            <person name="Gibbs R."/>
        </authorList>
    </citation>
    <scope>NUCLEOTIDE SEQUENCE</scope>
    <source>
        <strain evidence="2">Sampled in the wild</strain>
    </source>
</reference>
<proteinExistence type="inferred from homology"/>
<protein>
    <submittedName>
        <fullName evidence="2">Uncharacterized protein</fullName>
    </submittedName>
</protein>
<dbReference type="GO" id="GO:0007018">
    <property type="term" value="P:microtubule-based movement"/>
    <property type="evidence" value="ECO:0007669"/>
    <property type="project" value="TreeGrafter"/>
</dbReference>
<organism evidence="2 3">
    <name type="scientific">Ladona fulva</name>
    <name type="common">Scarce chaser dragonfly</name>
    <name type="synonym">Libellula fulva</name>
    <dbReference type="NCBI Taxonomy" id="123851"/>
    <lineage>
        <taxon>Eukaryota</taxon>
        <taxon>Metazoa</taxon>
        <taxon>Ecdysozoa</taxon>
        <taxon>Arthropoda</taxon>
        <taxon>Hexapoda</taxon>
        <taxon>Insecta</taxon>
        <taxon>Pterygota</taxon>
        <taxon>Palaeoptera</taxon>
        <taxon>Odonata</taxon>
        <taxon>Epiprocta</taxon>
        <taxon>Anisoptera</taxon>
        <taxon>Libelluloidea</taxon>
        <taxon>Libellulidae</taxon>
        <taxon>Ladona</taxon>
    </lineage>
</organism>
<dbReference type="PANTHER" id="PTHR21255">
    <property type="entry name" value="T-COMPLEX-ASSOCIATED-TESTIS-EXPRESSED 1/ DYNEIN LIGHT CHAIN"/>
    <property type="match status" value="1"/>
</dbReference>
<dbReference type="OrthoDB" id="10248487at2759"/>
<keyword evidence="3" id="KW-1185">Reference proteome</keyword>
<dbReference type="GO" id="GO:0005737">
    <property type="term" value="C:cytoplasm"/>
    <property type="evidence" value="ECO:0007669"/>
    <property type="project" value="TreeGrafter"/>
</dbReference>
<dbReference type="InterPro" id="IPR005334">
    <property type="entry name" value="Tctex-1-like"/>
</dbReference>
<comment type="caution">
    <text evidence="2">The sequence shown here is derived from an EMBL/GenBank/DDBJ whole genome shotgun (WGS) entry which is preliminary data.</text>
</comment>
<name>A0A8K0NU41_LADFU</name>
<evidence type="ECO:0000313" key="2">
    <source>
        <dbReference type="EMBL" id="KAG8222063.1"/>
    </source>
</evidence>
<dbReference type="GO" id="GO:0045505">
    <property type="term" value="F:dynein intermediate chain binding"/>
    <property type="evidence" value="ECO:0007669"/>
    <property type="project" value="TreeGrafter"/>
</dbReference>
<sequence>MLQDPSEKTDSTEQRYANTYRLESKNPFNKDKVMNIIKEVLESELSEVQKYDDEECRKLGHKISQEIRSRVRLLDFDRDIGYCLEPTSKT</sequence>
<dbReference type="InterPro" id="IPR038586">
    <property type="entry name" value="Tctex-1-like_sf"/>
</dbReference>
<gene>
    <name evidence="2" type="ORF">J437_LFUL000507</name>
</gene>
<dbReference type="AlphaFoldDB" id="A0A8K0NU41"/>
<dbReference type="EMBL" id="KZ308122">
    <property type="protein sequence ID" value="KAG8222063.1"/>
    <property type="molecule type" value="Genomic_DNA"/>
</dbReference>
<evidence type="ECO:0000256" key="1">
    <source>
        <dbReference type="ARBA" id="ARBA00005361"/>
    </source>
</evidence>
<dbReference type="Proteomes" id="UP000792457">
    <property type="component" value="Unassembled WGS sequence"/>
</dbReference>
<dbReference type="Pfam" id="PF03645">
    <property type="entry name" value="Tctex-1"/>
    <property type="match status" value="1"/>
</dbReference>
<reference evidence="2" key="2">
    <citation type="submission" date="2017-10" db="EMBL/GenBank/DDBJ databases">
        <title>Ladona fulva Genome sequencing and assembly.</title>
        <authorList>
            <person name="Murali S."/>
            <person name="Richards S."/>
            <person name="Bandaranaike D."/>
            <person name="Bellair M."/>
            <person name="Blankenburg K."/>
            <person name="Chao H."/>
            <person name="Dinh H."/>
            <person name="Doddapaneni H."/>
            <person name="Dugan-Rocha S."/>
            <person name="Elkadiri S."/>
            <person name="Gnanaolivu R."/>
            <person name="Hernandez B."/>
            <person name="Skinner E."/>
            <person name="Javaid M."/>
            <person name="Lee S."/>
            <person name="Li M."/>
            <person name="Ming W."/>
            <person name="Munidasa M."/>
            <person name="Muniz J."/>
            <person name="Nguyen L."/>
            <person name="Hughes D."/>
            <person name="Osuji N."/>
            <person name="Pu L.-L."/>
            <person name="Puazo M."/>
            <person name="Qu C."/>
            <person name="Quiroz J."/>
            <person name="Raj R."/>
            <person name="Weissenberger G."/>
            <person name="Xin Y."/>
            <person name="Zou X."/>
            <person name="Han Y."/>
            <person name="Worley K."/>
            <person name="Muzny D."/>
            <person name="Gibbs R."/>
        </authorList>
    </citation>
    <scope>NUCLEOTIDE SEQUENCE</scope>
    <source>
        <strain evidence="2">Sampled in the wild</strain>
    </source>
</reference>